<organism evidence="1 2">
    <name type="scientific">Streptomyces malaysiensis</name>
    <dbReference type="NCBI Taxonomy" id="92644"/>
    <lineage>
        <taxon>Bacteria</taxon>
        <taxon>Bacillati</taxon>
        <taxon>Actinomycetota</taxon>
        <taxon>Actinomycetes</taxon>
        <taxon>Kitasatosporales</taxon>
        <taxon>Streptomycetaceae</taxon>
        <taxon>Streptomyces</taxon>
        <taxon>Streptomyces violaceusniger group</taxon>
    </lineage>
</organism>
<dbReference type="Proteomes" id="UP000236520">
    <property type="component" value="Unassembled WGS sequence"/>
</dbReference>
<reference evidence="1 2" key="1">
    <citation type="submission" date="2015-09" db="EMBL/GenBank/DDBJ databases">
        <title>Genome sequence, genome mining and natural product profiling of a biocontrol bacterium Streptomyces malaysiensis F913.</title>
        <authorList>
            <person name="Xu Y."/>
            <person name="Wei J."/>
            <person name="Xie J."/>
            <person name="Li T."/>
            <person name="Zhou Z."/>
        </authorList>
    </citation>
    <scope>NUCLEOTIDE SEQUENCE [LARGE SCALE GENOMIC DNA]</scope>
    <source>
        <strain evidence="1 2">F913</strain>
    </source>
</reference>
<accession>A0A2J7ZEP3</accession>
<evidence type="ECO:0000313" key="2">
    <source>
        <dbReference type="Proteomes" id="UP000236520"/>
    </source>
</evidence>
<dbReference type="AlphaFoldDB" id="A0A2J7ZEP3"/>
<proteinExistence type="predicted"/>
<protein>
    <submittedName>
        <fullName evidence="1">Uncharacterized protein</fullName>
    </submittedName>
</protein>
<evidence type="ECO:0000313" key="1">
    <source>
        <dbReference type="EMBL" id="PNG98728.1"/>
    </source>
</evidence>
<dbReference type="EMBL" id="LJIW01000001">
    <property type="protein sequence ID" value="PNG98728.1"/>
    <property type="molecule type" value="Genomic_DNA"/>
</dbReference>
<sequence length="29" mass="3127">MGRFHSLSASGLTNSVIASMEWVQASMEV</sequence>
<name>A0A2J7ZEP3_STRMQ</name>
<keyword evidence="2" id="KW-1185">Reference proteome</keyword>
<comment type="caution">
    <text evidence="1">The sequence shown here is derived from an EMBL/GenBank/DDBJ whole genome shotgun (WGS) entry which is preliminary data.</text>
</comment>
<gene>
    <name evidence="1" type="ORF">SMF913_14753</name>
</gene>